<protein>
    <submittedName>
        <fullName evidence="1">Uncharacterized protein</fullName>
    </submittedName>
</protein>
<dbReference type="RefSeq" id="WP_254169633.1">
    <property type="nucleotide sequence ID" value="NZ_JAHESF010000052.1"/>
</dbReference>
<evidence type="ECO:0000313" key="2">
    <source>
        <dbReference type="Proteomes" id="UP001319200"/>
    </source>
</evidence>
<accession>A0AAP2GSB3</accession>
<dbReference type="EMBL" id="JAHESF010000052">
    <property type="protein sequence ID" value="MBT1700945.1"/>
    <property type="molecule type" value="Genomic_DNA"/>
</dbReference>
<keyword evidence="2" id="KW-1185">Reference proteome</keyword>
<sequence>MQVQVEQQFNYANSPEEIAKALFHSKEHGNVVGICAISLGPSMIMTAVEDILEIKNDLLIVLKETDLLGMKLPEEQIMLSEIVRVLPFRTQFDDPFHVKLRETGSSTAA</sequence>
<name>A0AAP2GSB3_9BACT</name>
<reference evidence="1 2" key="1">
    <citation type="submission" date="2021-05" db="EMBL/GenBank/DDBJ databases">
        <title>A Polyphasic approach of four new species of the genus Ohtaekwangia: Ohtaekwangia histidinii sp. nov., Ohtaekwangia cretensis sp. nov., Ohtaekwangia indiensis sp. nov., Ohtaekwangia reichenbachii sp. nov. from diverse environment.</title>
        <authorList>
            <person name="Octaviana S."/>
        </authorList>
    </citation>
    <scope>NUCLEOTIDE SEQUENCE [LARGE SCALE GENOMIC DNA]</scope>
    <source>
        <strain evidence="1 2">PWU4</strain>
    </source>
</reference>
<proteinExistence type="predicted"/>
<dbReference type="AlphaFoldDB" id="A0AAP2GSB3"/>
<organism evidence="1 2">
    <name type="scientific">Chryseosolibacter histidini</name>
    <dbReference type="NCBI Taxonomy" id="2782349"/>
    <lineage>
        <taxon>Bacteria</taxon>
        <taxon>Pseudomonadati</taxon>
        <taxon>Bacteroidota</taxon>
        <taxon>Cytophagia</taxon>
        <taxon>Cytophagales</taxon>
        <taxon>Chryseotaleaceae</taxon>
        <taxon>Chryseosolibacter</taxon>
    </lineage>
</organism>
<dbReference type="Proteomes" id="UP001319200">
    <property type="component" value="Unassembled WGS sequence"/>
</dbReference>
<comment type="caution">
    <text evidence="1">The sequence shown here is derived from an EMBL/GenBank/DDBJ whole genome shotgun (WGS) entry which is preliminary data.</text>
</comment>
<evidence type="ECO:0000313" key="1">
    <source>
        <dbReference type="EMBL" id="MBT1700945.1"/>
    </source>
</evidence>
<gene>
    <name evidence="1" type="ORF">KK083_28895</name>
</gene>